<keyword evidence="1 2" id="KW-0238">DNA-binding</keyword>
<dbReference type="PATRIC" id="fig|380242.3.peg.876"/>
<dbReference type="EMBL" id="LAQJ01000089">
    <property type="protein sequence ID" value="KKO20571.1"/>
    <property type="molecule type" value="Genomic_DNA"/>
</dbReference>
<feature type="region of interest" description="Disordered" evidence="4">
    <location>
        <begin position="110"/>
        <end position="132"/>
    </location>
</feature>
<dbReference type="Proteomes" id="UP000034954">
    <property type="component" value="Unassembled WGS sequence"/>
</dbReference>
<dbReference type="GO" id="GO:0003697">
    <property type="term" value="F:single-stranded DNA binding"/>
    <property type="evidence" value="ECO:0007669"/>
    <property type="project" value="UniProtKB-UniRule"/>
</dbReference>
<comment type="subunit">
    <text evidence="2">Homotetramer.</text>
</comment>
<dbReference type="Gene3D" id="2.40.50.140">
    <property type="entry name" value="Nucleic acid-binding proteins"/>
    <property type="match status" value="1"/>
</dbReference>
<dbReference type="NCBIfam" id="TIGR00621">
    <property type="entry name" value="ssb"/>
    <property type="match status" value="1"/>
</dbReference>
<evidence type="ECO:0000256" key="4">
    <source>
        <dbReference type="SAM" id="MobiDB-lite"/>
    </source>
</evidence>
<dbReference type="CDD" id="cd04496">
    <property type="entry name" value="SSB_OBF"/>
    <property type="match status" value="1"/>
</dbReference>
<evidence type="ECO:0000313" key="5">
    <source>
        <dbReference type="EMBL" id="KKO20571.1"/>
    </source>
</evidence>
<reference evidence="5 6" key="1">
    <citation type="journal article" date="2013" name="BMC Microbiol.">
        <title>Identification of the type II cytochrome c maturation pathway in anammox bacteria by comparative genomics.</title>
        <authorList>
            <person name="Ferousi C."/>
            <person name="Speth D.R."/>
            <person name="Reimann J."/>
            <person name="Op den Camp H.J."/>
            <person name="Allen J.W."/>
            <person name="Keltjens J.T."/>
            <person name="Jetten M.S."/>
        </authorList>
    </citation>
    <scope>NUCLEOTIDE SEQUENCE [LARGE SCALE GENOMIC DNA]</scope>
    <source>
        <strain evidence="5">RU1</strain>
    </source>
</reference>
<dbReference type="Pfam" id="PF00436">
    <property type="entry name" value="SSB"/>
    <property type="match status" value="1"/>
</dbReference>
<dbReference type="GO" id="GO:0009295">
    <property type="term" value="C:nucleoid"/>
    <property type="evidence" value="ECO:0007669"/>
    <property type="project" value="TreeGrafter"/>
</dbReference>
<proteinExistence type="inferred from homology"/>
<evidence type="ECO:0000256" key="3">
    <source>
        <dbReference type="PIRNR" id="PIRNR002070"/>
    </source>
</evidence>
<feature type="compositionally biased region" description="Basic and acidic residues" evidence="4">
    <location>
        <begin position="123"/>
        <end position="132"/>
    </location>
</feature>
<evidence type="ECO:0000313" key="6">
    <source>
        <dbReference type="Proteomes" id="UP000034954"/>
    </source>
</evidence>
<evidence type="ECO:0000256" key="2">
    <source>
        <dbReference type="HAMAP-Rule" id="MF_00984"/>
    </source>
</evidence>
<dbReference type="PIRSF" id="PIRSF002070">
    <property type="entry name" value="SSB"/>
    <property type="match status" value="1"/>
</dbReference>
<comment type="caution">
    <text evidence="5">The sequence shown here is derived from an EMBL/GenBank/DDBJ whole genome shotgun (WGS) entry which is preliminary data.</text>
</comment>
<organism evidence="5 6">
    <name type="scientific">Candidatus Brocadia fulgida</name>
    <dbReference type="NCBI Taxonomy" id="380242"/>
    <lineage>
        <taxon>Bacteria</taxon>
        <taxon>Pseudomonadati</taxon>
        <taxon>Planctomycetota</taxon>
        <taxon>Candidatus Brocadiia</taxon>
        <taxon>Candidatus Brocadiales</taxon>
        <taxon>Candidatus Brocadiaceae</taxon>
        <taxon>Candidatus Brocadia</taxon>
    </lineage>
</organism>
<dbReference type="SUPFAM" id="SSF50249">
    <property type="entry name" value="Nucleic acid-binding proteins"/>
    <property type="match status" value="1"/>
</dbReference>
<sequence length="146" mass="16333">MASLNKVFLMGNLTRDPELRYTPAGLAVASFGIAINRAWTAKTGEQKEEVCYVDINIFGRRAEVVGEYFSKGSPIFIEGRLQFNQWETKDGQKRSTLRVVADNFQFIGGQAKRPAGETGASLKEGKQPEEIHDDVHLDINNEEIPF</sequence>
<dbReference type="InterPro" id="IPR000424">
    <property type="entry name" value="Primosome_PriB/ssb"/>
</dbReference>
<accession>A0A0M2V033</accession>
<comment type="caution">
    <text evidence="2">Lacks conserved residue(s) required for the propagation of feature annotation.</text>
</comment>
<gene>
    <name evidence="5" type="ORF">BROFUL_00689</name>
</gene>
<dbReference type="PROSITE" id="PS50935">
    <property type="entry name" value="SSB"/>
    <property type="match status" value="1"/>
</dbReference>
<dbReference type="AlphaFoldDB" id="A0A0M2V033"/>
<keyword evidence="6" id="KW-1185">Reference proteome</keyword>
<name>A0A0M2V033_9BACT</name>
<dbReference type="GO" id="GO:0006260">
    <property type="term" value="P:DNA replication"/>
    <property type="evidence" value="ECO:0007669"/>
    <property type="project" value="InterPro"/>
</dbReference>
<dbReference type="InterPro" id="IPR012340">
    <property type="entry name" value="NA-bd_OB-fold"/>
</dbReference>
<dbReference type="HAMAP" id="MF_00984">
    <property type="entry name" value="SSB"/>
    <property type="match status" value="1"/>
</dbReference>
<dbReference type="InterPro" id="IPR011344">
    <property type="entry name" value="ssDNA-bd"/>
</dbReference>
<protein>
    <recommendedName>
        <fullName evidence="2 3">Single-stranded DNA-binding protein</fullName>
        <shortName evidence="2">SSB</shortName>
    </recommendedName>
</protein>
<evidence type="ECO:0000256" key="1">
    <source>
        <dbReference type="ARBA" id="ARBA00023125"/>
    </source>
</evidence>
<dbReference type="PANTHER" id="PTHR10302:SF27">
    <property type="entry name" value="SINGLE-STRANDED DNA-BINDING PROTEIN"/>
    <property type="match status" value="1"/>
</dbReference>
<dbReference type="PANTHER" id="PTHR10302">
    <property type="entry name" value="SINGLE-STRANDED DNA-BINDING PROTEIN"/>
    <property type="match status" value="1"/>
</dbReference>